<feature type="region of interest" description="Disordered" evidence="1">
    <location>
        <begin position="264"/>
        <end position="291"/>
    </location>
</feature>
<organism evidence="3">
    <name type="scientific">Melampsora larici-populina (strain 98AG31 / pathotype 3-4-7)</name>
    <name type="common">Poplar leaf rust fungus</name>
    <dbReference type="NCBI Taxonomy" id="747676"/>
    <lineage>
        <taxon>Eukaryota</taxon>
        <taxon>Fungi</taxon>
        <taxon>Dikarya</taxon>
        <taxon>Basidiomycota</taxon>
        <taxon>Pucciniomycotina</taxon>
        <taxon>Pucciniomycetes</taxon>
        <taxon>Pucciniales</taxon>
        <taxon>Melampsoraceae</taxon>
        <taxon>Melampsora</taxon>
    </lineage>
</organism>
<feature type="compositionally biased region" description="Polar residues" evidence="1">
    <location>
        <begin position="281"/>
        <end position="290"/>
    </location>
</feature>
<dbReference type="AlphaFoldDB" id="F4R497"/>
<dbReference type="VEuPathDB" id="FungiDB:MELLADRAFT_58630"/>
<dbReference type="HOGENOM" id="CLU_778621_0_0_1"/>
<name>F4R497_MELLP</name>
<dbReference type="Proteomes" id="UP000001072">
    <property type="component" value="Unassembled WGS sequence"/>
</dbReference>
<gene>
    <name evidence="2" type="ORF">MELLADRAFT_58630</name>
</gene>
<feature type="region of interest" description="Disordered" evidence="1">
    <location>
        <begin position="221"/>
        <end position="241"/>
    </location>
</feature>
<protein>
    <submittedName>
        <fullName evidence="2">Uncharacterized protein</fullName>
    </submittedName>
</protein>
<keyword evidence="3" id="KW-1185">Reference proteome</keyword>
<evidence type="ECO:0000313" key="3">
    <source>
        <dbReference type="Proteomes" id="UP000001072"/>
    </source>
</evidence>
<feature type="compositionally biased region" description="Low complexity" evidence="1">
    <location>
        <begin position="172"/>
        <end position="193"/>
    </location>
</feature>
<reference evidence="3" key="1">
    <citation type="journal article" date="2011" name="Proc. Natl. Acad. Sci. U.S.A.">
        <title>Obligate biotrophy features unraveled by the genomic analysis of rust fungi.</title>
        <authorList>
            <person name="Duplessis S."/>
            <person name="Cuomo C.A."/>
            <person name="Lin Y.-C."/>
            <person name="Aerts A."/>
            <person name="Tisserant E."/>
            <person name="Veneault-Fourrey C."/>
            <person name="Joly D.L."/>
            <person name="Hacquard S."/>
            <person name="Amselem J."/>
            <person name="Cantarel B.L."/>
            <person name="Chiu R."/>
            <person name="Coutinho P.M."/>
            <person name="Feau N."/>
            <person name="Field M."/>
            <person name="Frey P."/>
            <person name="Gelhaye E."/>
            <person name="Goldberg J."/>
            <person name="Grabherr M.G."/>
            <person name="Kodira C.D."/>
            <person name="Kohler A."/>
            <person name="Kuees U."/>
            <person name="Lindquist E.A."/>
            <person name="Lucas S.M."/>
            <person name="Mago R."/>
            <person name="Mauceli E."/>
            <person name="Morin E."/>
            <person name="Murat C."/>
            <person name="Pangilinan J.L."/>
            <person name="Park R."/>
            <person name="Pearson M."/>
            <person name="Quesneville H."/>
            <person name="Rouhier N."/>
            <person name="Sakthikumar S."/>
            <person name="Salamov A.A."/>
            <person name="Schmutz J."/>
            <person name="Selles B."/>
            <person name="Shapiro H."/>
            <person name="Tanguay P."/>
            <person name="Tuskan G.A."/>
            <person name="Henrissat B."/>
            <person name="Van de Peer Y."/>
            <person name="Rouze P."/>
            <person name="Ellis J.G."/>
            <person name="Dodds P.N."/>
            <person name="Schein J.E."/>
            <person name="Zhong S."/>
            <person name="Hamelin R.C."/>
            <person name="Grigoriev I.V."/>
            <person name="Szabo L.J."/>
            <person name="Martin F."/>
        </authorList>
    </citation>
    <scope>NUCLEOTIDE SEQUENCE [LARGE SCALE GENOMIC DNA]</scope>
    <source>
        <strain evidence="3">98AG31 / pathotype 3-4-7</strain>
    </source>
</reference>
<feature type="compositionally biased region" description="Polar residues" evidence="1">
    <location>
        <begin position="17"/>
        <end position="28"/>
    </location>
</feature>
<feature type="region of interest" description="Disordered" evidence="1">
    <location>
        <begin position="171"/>
        <end position="195"/>
    </location>
</feature>
<dbReference type="EMBL" id="GL883090">
    <property type="protein sequence ID" value="EGG12770.1"/>
    <property type="molecule type" value="Genomic_DNA"/>
</dbReference>
<dbReference type="RefSeq" id="XP_007403708.1">
    <property type="nucleotide sequence ID" value="XM_007403646.1"/>
</dbReference>
<feature type="region of interest" description="Disordered" evidence="1">
    <location>
        <begin position="1"/>
        <end position="33"/>
    </location>
</feature>
<dbReference type="InParanoid" id="F4R497"/>
<proteinExistence type="predicted"/>
<sequence>MASKISTMQKDVGRVSPDNNHSSTTGQVHNYPINKSIEIIRSHHRSLECPRSKLATQRPQLWCSSSHSRASQEGNDLSVRSGKQKQSDSPSGTLVSPEGSDPEISDDEIDIDDLYEMCVSEDWGNLDGGLTASTASSLHKTNTLMRKLESPARHVSDSDDETFSDLFEKESATCSETTTSTSSGRSPTSKLSSKNIHGVASNKANLFTDRFCPGIIDDLETEEDSEEEESFEDQEEDNTDPFGLLPLIQQDHIFLEKVEAPSSSDKARSITKTKENPAWPASSSTSLTRESLQDKAGAWARPFGYRYKAERTILTLEAQTLKLKQLARYSHLRSQIWKRPREGTTELITIPESFSE</sequence>
<feature type="compositionally biased region" description="Polar residues" evidence="1">
    <location>
        <begin position="58"/>
        <end position="75"/>
    </location>
</feature>
<feature type="region of interest" description="Disordered" evidence="1">
    <location>
        <begin position="58"/>
        <end position="106"/>
    </location>
</feature>
<feature type="compositionally biased region" description="Acidic residues" evidence="1">
    <location>
        <begin position="221"/>
        <end position="239"/>
    </location>
</feature>
<evidence type="ECO:0000313" key="2">
    <source>
        <dbReference type="EMBL" id="EGG12770.1"/>
    </source>
</evidence>
<accession>F4R497</accession>
<feature type="compositionally biased region" description="Basic and acidic residues" evidence="1">
    <location>
        <begin position="264"/>
        <end position="275"/>
    </location>
</feature>
<dbReference type="GeneID" id="18929210"/>
<dbReference type="KEGG" id="mlr:MELLADRAFT_58630"/>
<evidence type="ECO:0000256" key="1">
    <source>
        <dbReference type="SAM" id="MobiDB-lite"/>
    </source>
</evidence>